<comment type="catalytic activity">
    <reaction evidence="1 9 10">
        <text>[protein]-peptidylproline (omega=180) = [protein]-peptidylproline (omega=0)</text>
        <dbReference type="Rhea" id="RHEA:16237"/>
        <dbReference type="Rhea" id="RHEA-COMP:10747"/>
        <dbReference type="Rhea" id="RHEA-COMP:10748"/>
        <dbReference type="ChEBI" id="CHEBI:83833"/>
        <dbReference type="ChEBI" id="CHEBI:83834"/>
        <dbReference type="EC" id="5.2.1.8"/>
    </reaction>
</comment>
<dbReference type="PANTHER" id="PTHR47861">
    <property type="entry name" value="FKBP-TYPE PEPTIDYL-PROLYL CIS-TRANS ISOMERASE SLYD"/>
    <property type="match status" value="1"/>
</dbReference>
<dbReference type="Gene3D" id="3.10.50.40">
    <property type="match status" value="1"/>
</dbReference>
<evidence type="ECO:0000259" key="12">
    <source>
        <dbReference type="PROSITE" id="PS50059"/>
    </source>
</evidence>
<evidence type="ECO:0000256" key="4">
    <source>
        <dbReference type="ARBA" id="ARBA00022490"/>
    </source>
</evidence>
<evidence type="ECO:0000256" key="6">
    <source>
        <dbReference type="ARBA" id="ARBA00023186"/>
    </source>
</evidence>
<dbReference type="PANTHER" id="PTHR47861:SF3">
    <property type="entry name" value="FKBP-TYPE PEPTIDYL-PROLYL CIS-TRANS ISOMERASE SLYD"/>
    <property type="match status" value="1"/>
</dbReference>
<protein>
    <recommendedName>
        <fullName evidence="10">Peptidyl-prolyl cis-trans isomerase</fullName>
        <ecNumber evidence="10">5.2.1.8</ecNumber>
    </recommendedName>
</protein>
<reference evidence="14" key="1">
    <citation type="journal article" date="2019" name="Int. J. Syst. Evol. Microbiol.">
        <title>The Global Catalogue of Microorganisms (GCM) 10K type strain sequencing project: providing services to taxonomists for standard genome sequencing and annotation.</title>
        <authorList>
            <consortium name="The Broad Institute Genomics Platform"/>
            <consortium name="The Broad Institute Genome Sequencing Center for Infectious Disease"/>
            <person name="Wu L."/>
            <person name="Ma J."/>
        </authorList>
    </citation>
    <scope>NUCLEOTIDE SEQUENCE [LARGE SCALE GENOMIC DNA]</scope>
    <source>
        <strain evidence="14">JCM 17805</strain>
    </source>
</reference>
<keyword evidence="14" id="KW-1185">Reference proteome</keyword>
<dbReference type="SUPFAM" id="SSF54534">
    <property type="entry name" value="FKBP-like"/>
    <property type="match status" value="1"/>
</dbReference>
<dbReference type="RefSeq" id="WP_345198733.1">
    <property type="nucleotide sequence ID" value="NZ_BAABFL010000471.1"/>
</dbReference>
<dbReference type="EC" id="5.2.1.8" evidence="10"/>
<evidence type="ECO:0000256" key="11">
    <source>
        <dbReference type="SAM" id="MobiDB-lite"/>
    </source>
</evidence>
<keyword evidence="7 9" id="KW-0413">Isomerase</keyword>
<comment type="similarity">
    <text evidence="3 10">Belongs to the FKBP-type PPIase family.</text>
</comment>
<evidence type="ECO:0000256" key="5">
    <source>
        <dbReference type="ARBA" id="ARBA00023110"/>
    </source>
</evidence>
<evidence type="ECO:0000256" key="7">
    <source>
        <dbReference type="ARBA" id="ARBA00023235"/>
    </source>
</evidence>
<comment type="function">
    <text evidence="8">Also involved in hydrogenase metallocenter assembly, probably by participating in the nickel insertion step. This function in hydrogenase biosynthesis requires chaperone activity and the presence of the metal-binding domain, but not PPIase activity.</text>
</comment>
<evidence type="ECO:0000313" key="14">
    <source>
        <dbReference type="Proteomes" id="UP001500604"/>
    </source>
</evidence>
<dbReference type="InterPro" id="IPR046357">
    <property type="entry name" value="PPIase_dom_sf"/>
</dbReference>
<evidence type="ECO:0000256" key="3">
    <source>
        <dbReference type="ARBA" id="ARBA00006577"/>
    </source>
</evidence>
<proteinExistence type="inferred from homology"/>
<sequence>MTISDQKAVLIHYTLKNDQGEVLDSSAGHPPLAYLHGAGNIIEGLENALVGKQAGDKLQVTVEPAEAYGEYDENLVQEVPMESFAGIETIEPGMQFHAEGPFGPQIVTVTAVTEESVVVDANAPLAGETLHFDVEVVEVRDATKDELEHGHIHGEGCNHGHEEAHAHEE</sequence>
<evidence type="ECO:0000256" key="2">
    <source>
        <dbReference type="ARBA" id="ARBA00004496"/>
    </source>
</evidence>
<evidence type="ECO:0000256" key="10">
    <source>
        <dbReference type="RuleBase" id="RU003915"/>
    </source>
</evidence>
<keyword evidence="4" id="KW-0963">Cytoplasm</keyword>
<dbReference type="GO" id="GO:0016853">
    <property type="term" value="F:isomerase activity"/>
    <property type="evidence" value="ECO:0007669"/>
    <property type="project" value="UniProtKB-KW"/>
</dbReference>
<dbReference type="InterPro" id="IPR001179">
    <property type="entry name" value="PPIase_FKBP_dom"/>
</dbReference>
<accession>A0ABP8V9W4</accession>
<evidence type="ECO:0000256" key="9">
    <source>
        <dbReference type="PROSITE-ProRule" id="PRU00277"/>
    </source>
</evidence>
<dbReference type="Proteomes" id="UP001500604">
    <property type="component" value="Unassembled WGS sequence"/>
</dbReference>
<dbReference type="Pfam" id="PF00254">
    <property type="entry name" value="FKBP_C"/>
    <property type="match status" value="1"/>
</dbReference>
<comment type="caution">
    <text evidence="13">The sequence shown here is derived from an EMBL/GenBank/DDBJ whole genome shotgun (WGS) entry which is preliminary data.</text>
</comment>
<keyword evidence="6" id="KW-0143">Chaperone</keyword>
<gene>
    <name evidence="13" type="ORF">GCM10023116_44980</name>
</gene>
<dbReference type="PROSITE" id="PS50059">
    <property type="entry name" value="FKBP_PPIASE"/>
    <property type="match status" value="1"/>
</dbReference>
<name>A0ABP8V9W4_9GAMM</name>
<organism evidence="13 14">
    <name type="scientific">Kistimonas scapharcae</name>
    <dbReference type="NCBI Taxonomy" id="1036133"/>
    <lineage>
        <taxon>Bacteria</taxon>
        <taxon>Pseudomonadati</taxon>
        <taxon>Pseudomonadota</taxon>
        <taxon>Gammaproteobacteria</taxon>
        <taxon>Oceanospirillales</taxon>
        <taxon>Endozoicomonadaceae</taxon>
        <taxon>Kistimonas</taxon>
    </lineage>
</organism>
<evidence type="ECO:0000256" key="8">
    <source>
        <dbReference type="ARBA" id="ARBA00037071"/>
    </source>
</evidence>
<keyword evidence="5 9" id="KW-0697">Rotamase</keyword>
<comment type="subcellular location">
    <subcellularLocation>
        <location evidence="2">Cytoplasm</location>
    </subcellularLocation>
</comment>
<evidence type="ECO:0000313" key="13">
    <source>
        <dbReference type="EMBL" id="GAA4652214.1"/>
    </source>
</evidence>
<dbReference type="EMBL" id="BAABFL010000471">
    <property type="protein sequence ID" value="GAA4652214.1"/>
    <property type="molecule type" value="Genomic_DNA"/>
</dbReference>
<feature type="domain" description="PPIase FKBP-type" evidence="12">
    <location>
        <begin position="6"/>
        <end position="95"/>
    </location>
</feature>
<feature type="region of interest" description="Disordered" evidence="11">
    <location>
        <begin position="150"/>
        <end position="169"/>
    </location>
</feature>
<evidence type="ECO:0000256" key="1">
    <source>
        <dbReference type="ARBA" id="ARBA00000971"/>
    </source>
</evidence>